<accession>A0AC34G146</accession>
<evidence type="ECO:0000313" key="1">
    <source>
        <dbReference type="Proteomes" id="UP000887579"/>
    </source>
</evidence>
<reference evidence="2" key="1">
    <citation type="submission" date="2022-11" db="UniProtKB">
        <authorList>
            <consortium name="WormBaseParasite"/>
        </authorList>
    </citation>
    <scope>IDENTIFICATION</scope>
</reference>
<dbReference type="Proteomes" id="UP000887579">
    <property type="component" value="Unplaced"/>
</dbReference>
<name>A0AC34G146_9BILA</name>
<dbReference type="WBParaSite" id="ES5_v2.g23538.t1">
    <property type="protein sequence ID" value="ES5_v2.g23538.t1"/>
    <property type="gene ID" value="ES5_v2.g23538"/>
</dbReference>
<sequence length="107" mass="11202">MYKFLGLFAIFAVAFGCFPIGGGGGDGGDDGEISDTAITNEPTFVLSYYPAVEWTAPVNGIIEPGSGQMKTVDIATAVARKMIQGALLEAIVKESVLPPKNIDYGLD</sequence>
<evidence type="ECO:0000313" key="2">
    <source>
        <dbReference type="WBParaSite" id="ES5_v2.g23538.t1"/>
    </source>
</evidence>
<protein>
    <submittedName>
        <fullName evidence="2">Uncharacterized protein</fullName>
    </submittedName>
</protein>
<proteinExistence type="predicted"/>
<organism evidence="1 2">
    <name type="scientific">Panagrolaimus sp. ES5</name>
    <dbReference type="NCBI Taxonomy" id="591445"/>
    <lineage>
        <taxon>Eukaryota</taxon>
        <taxon>Metazoa</taxon>
        <taxon>Ecdysozoa</taxon>
        <taxon>Nematoda</taxon>
        <taxon>Chromadorea</taxon>
        <taxon>Rhabditida</taxon>
        <taxon>Tylenchina</taxon>
        <taxon>Panagrolaimomorpha</taxon>
        <taxon>Panagrolaimoidea</taxon>
        <taxon>Panagrolaimidae</taxon>
        <taxon>Panagrolaimus</taxon>
    </lineage>
</organism>